<evidence type="ECO:0000313" key="4">
    <source>
        <dbReference type="Proteomes" id="UP000500826"/>
    </source>
</evidence>
<dbReference type="Gene3D" id="2.60.200.20">
    <property type="match status" value="1"/>
</dbReference>
<dbReference type="InterPro" id="IPR000253">
    <property type="entry name" value="FHA_dom"/>
</dbReference>
<feature type="compositionally biased region" description="Basic residues" evidence="1">
    <location>
        <begin position="96"/>
        <end position="106"/>
    </location>
</feature>
<dbReference type="CDD" id="cd00060">
    <property type="entry name" value="FHA"/>
    <property type="match status" value="1"/>
</dbReference>
<feature type="compositionally biased region" description="Basic and acidic residues" evidence="1">
    <location>
        <begin position="121"/>
        <end position="132"/>
    </location>
</feature>
<sequence length="352" mass="38421">MALDLHIAGPGLDVSRRLRSGDPALVLGRDADCTVCLPDPERNVSRRHLSVWNEGDALHFHVLSAVNGVEVADAEVPPGARGVLAAGQPLVLSAFHRSRPPRRTPTRRSTPGRVRAASLGHEQRGDDRDHGRGQPRGRSVRRLGHVQRHLRARRRGRRVAGGGAGAGHRPAAFRRRPRHGPRPAGGPDAGRAGDHRPPHPHRAVGTLAVAAGRRRFAPDLRAEDRTMLEPRDANPLRMDMSMEARLQYLLGGRAAAAGFMSPDRAVADVVNELLAHQQAMADAVPHALQAVLGEFEPEALKARLLKGGPRLFEAARAWEAFVRDHAEQARDPGQTVQQWMDRHFAEAYVRGP</sequence>
<dbReference type="Pfam" id="PF00498">
    <property type="entry name" value="FHA"/>
    <property type="match status" value="1"/>
</dbReference>
<accession>A0ABX6P3T2</accession>
<feature type="domain" description="FHA" evidence="2">
    <location>
        <begin position="25"/>
        <end position="76"/>
    </location>
</feature>
<protein>
    <submittedName>
        <fullName evidence="3">FHA domain-containing protein</fullName>
    </submittedName>
</protein>
<dbReference type="SUPFAM" id="SSF49879">
    <property type="entry name" value="SMAD/FHA domain"/>
    <property type="match status" value="1"/>
</dbReference>
<dbReference type="InterPro" id="IPR008984">
    <property type="entry name" value="SMAD_FHA_dom_sf"/>
</dbReference>
<reference evidence="3 4" key="1">
    <citation type="submission" date="2020-05" db="EMBL/GenBank/DDBJ databases">
        <title>Ramlibacter rhizophilus sp. nov., isolated from rhizosphere soil of national flower Mugunghwa from South Korea.</title>
        <authorList>
            <person name="Zheng-Fei Y."/>
            <person name="Huan T."/>
        </authorList>
    </citation>
    <scope>NUCLEOTIDE SEQUENCE [LARGE SCALE GENOMIC DNA]</scope>
    <source>
        <strain evidence="3 4">H242</strain>
    </source>
</reference>
<gene>
    <name evidence="3" type="ORF">HK414_16770</name>
</gene>
<organism evidence="3 4">
    <name type="scientific">Ramlibacter terrae</name>
    <dbReference type="NCBI Taxonomy" id="2732511"/>
    <lineage>
        <taxon>Bacteria</taxon>
        <taxon>Pseudomonadati</taxon>
        <taxon>Pseudomonadota</taxon>
        <taxon>Betaproteobacteria</taxon>
        <taxon>Burkholderiales</taxon>
        <taxon>Comamonadaceae</taxon>
        <taxon>Ramlibacter</taxon>
    </lineage>
</organism>
<feature type="region of interest" description="Disordered" evidence="1">
    <location>
        <begin position="95"/>
        <end position="199"/>
    </location>
</feature>
<dbReference type="EMBL" id="CP053418">
    <property type="protein sequence ID" value="QJW84733.1"/>
    <property type="molecule type" value="Genomic_DNA"/>
</dbReference>
<feature type="compositionally biased region" description="Basic residues" evidence="1">
    <location>
        <begin position="133"/>
        <end position="158"/>
    </location>
</feature>
<dbReference type="Pfam" id="PF20232">
    <property type="entry name" value="T6SS_FHA_C"/>
    <property type="match status" value="1"/>
</dbReference>
<feature type="compositionally biased region" description="Basic residues" evidence="1">
    <location>
        <begin position="171"/>
        <end position="181"/>
    </location>
</feature>
<evidence type="ECO:0000256" key="1">
    <source>
        <dbReference type="SAM" id="MobiDB-lite"/>
    </source>
</evidence>
<dbReference type="InterPro" id="IPR046883">
    <property type="entry name" value="T6SS_FHA_C"/>
</dbReference>
<keyword evidence="4" id="KW-1185">Reference proteome</keyword>
<proteinExistence type="predicted"/>
<evidence type="ECO:0000313" key="3">
    <source>
        <dbReference type="EMBL" id="QJW84733.1"/>
    </source>
</evidence>
<name>A0ABX6P3T2_9BURK</name>
<dbReference type="PROSITE" id="PS50006">
    <property type="entry name" value="FHA_DOMAIN"/>
    <property type="match status" value="1"/>
</dbReference>
<evidence type="ECO:0000259" key="2">
    <source>
        <dbReference type="PROSITE" id="PS50006"/>
    </source>
</evidence>
<dbReference type="Proteomes" id="UP000500826">
    <property type="component" value="Chromosome"/>
</dbReference>